<evidence type="ECO:0000313" key="1">
    <source>
        <dbReference type="EMBL" id="AAK78120.1"/>
    </source>
</evidence>
<dbReference type="PIR" id="E96916">
    <property type="entry name" value="E96916"/>
</dbReference>
<evidence type="ECO:0000313" key="2">
    <source>
        <dbReference type="Proteomes" id="UP000000814"/>
    </source>
</evidence>
<proteinExistence type="predicted"/>
<dbReference type="KEGG" id="cac:CA_C0136"/>
<dbReference type="AlphaFoldDB" id="Q97MQ6"/>
<dbReference type="Proteomes" id="UP000000814">
    <property type="component" value="Chromosome"/>
</dbReference>
<dbReference type="STRING" id="272562.CA_C0136"/>
<dbReference type="EMBL" id="AE001437">
    <property type="protein sequence ID" value="AAK78120.1"/>
    <property type="molecule type" value="Genomic_DNA"/>
</dbReference>
<protein>
    <submittedName>
        <fullName evidence="1">Uncharacterized protein</fullName>
    </submittedName>
</protein>
<accession>Q97MQ6</accession>
<organism evidence="1 2">
    <name type="scientific">Clostridium acetobutylicum (strain ATCC 824 / DSM 792 / JCM 1419 / IAM 19013 / LMG 5710 / NBRC 13948 / NRRL B-527 / VKM B-1787 / 2291 / W)</name>
    <dbReference type="NCBI Taxonomy" id="272562"/>
    <lineage>
        <taxon>Bacteria</taxon>
        <taxon>Bacillati</taxon>
        <taxon>Bacillota</taxon>
        <taxon>Clostridia</taxon>
        <taxon>Eubacteriales</taxon>
        <taxon>Clostridiaceae</taxon>
        <taxon>Clostridium</taxon>
    </lineage>
</organism>
<dbReference type="HOGENOM" id="CLU_2521642_0_0_9"/>
<gene>
    <name evidence="1" type="ordered locus">CA_C0136</name>
</gene>
<reference evidence="1 2" key="1">
    <citation type="journal article" date="2001" name="J. Bacteriol.">
        <title>Genome sequence and comparative analysis of the solvent-producing bacterium Clostridium acetobutylicum.</title>
        <authorList>
            <person name="Nolling J."/>
            <person name="Breton G."/>
            <person name="Omelchenko M.V."/>
            <person name="Makarova K.S."/>
            <person name="Zeng Q."/>
            <person name="Gibson R."/>
            <person name="Lee H.M."/>
            <person name="Dubois J."/>
            <person name="Qiu D."/>
            <person name="Hitti J."/>
            <person name="Wolf Y.I."/>
            <person name="Tatusov R.L."/>
            <person name="Sabathe F."/>
            <person name="Doucette-Stamm L."/>
            <person name="Soucaille P."/>
            <person name="Daly M.J."/>
            <person name="Bennett G.N."/>
            <person name="Koonin E.V."/>
            <person name="Smith D.R."/>
        </authorList>
    </citation>
    <scope>NUCLEOTIDE SEQUENCE [LARGE SCALE GENOMIC DNA]</scope>
    <source>
        <strain evidence="2">ATCC 824 / DSM 792 / JCM 1419 / LMG 5710 / VKM B-1787</strain>
    </source>
</reference>
<sequence length="84" mass="9820">MQYLKLTRIHLFKKLFLKVILKVICQIGNYVAKYGNVSHIKNYNDVVESSRLDYVTADKNRPYPKSANTYGYIKFKTKATVDIK</sequence>
<name>Q97MQ6_CLOAB</name>
<keyword evidence="2" id="KW-1185">Reference proteome</keyword>